<feature type="binding site" evidence="14">
    <location>
        <position position="1134"/>
    </location>
    <ligand>
        <name>[4Fe-4S] cluster</name>
        <dbReference type="ChEBI" id="CHEBI:49883"/>
    </ligand>
</feature>
<evidence type="ECO:0000259" key="15">
    <source>
        <dbReference type="PROSITE" id="PS51217"/>
    </source>
</evidence>
<dbReference type="PROSITE" id="PS51217">
    <property type="entry name" value="UVRD_HELICASE_CTER"/>
    <property type="match status" value="1"/>
</dbReference>
<dbReference type="NCBIfam" id="TIGR02773">
    <property type="entry name" value="addB_Gpos"/>
    <property type="match status" value="1"/>
</dbReference>
<accession>A0AA96RP80</accession>
<evidence type="ECO:0000256" key="13">
    <source>
        <dbReference type="ARBA" id="ARBA00023204"/>
    </source>
</evidence>
<comment type="cofactor">
    <cofactor evidence="14">
        <name>[4Fe-4S] cluster</name>
        <dbReference type="ChEBI" id="CHEBI:49883"/>
    </cofactor>
    <text evidence="14">Binds 1 [4Fe-4S] cluster.</text>
</comment>
<gene>
    <name evidence="14 16" type="primary">addB</name>
    <name evidence="16" type="ORF">MJB10_09840</name>
</gene>
<dbReference type="RefSeq" id="WP_314804124.1">
    <property type="nucleotide sequence ID" value="NZ_CP130319.1"/>
</dbReference>
<dbReference type="InterPro" id="IPR038726">
    <property type="entry name" value="PDDEXK_AddAB-type"/>
</dbReference>
<dbReference type="GO" id="GO:0003690">
    <property type="term" value="F:double-stranded DNA binding"/>
    <property type="evidence" value="ECO:0007669"/>
    <property type="project" value="UniProtKB-UniRule"/>
</dbReference>
<dbReference type="PANTHER" id="PTHR30591">
    <property type="entry name" value="RECBCD ENZYME SUBUNIT RECC"/>
    <property type="match status" value="1"/>
</dbReference>
<comment type="cofactor">
    <cofactor evidence="14">
        <name>Mg(2+)</name>
        <dbReference type="ChEBI" id="CHEBI:18420"/>
    </cofactor>
</comment>
<dbReference type="InterPro" id="IPR014017">
    <property type="entry name" value="DNA_helicase_UvrD-like_C"/>
</dbReference>
<comment type="miscellaneous">
    <text evidence="14">Despite having conserved helicase domains, this subunit does not have helicase activity.</text>
</comment>
<evidence type="ECO:0000256" key="10">
    <source>
        <dbReference type="ARBA" id="ARBA00023004"/>
    </source>
</evidence>
<keyword evidence="12 14" id="KW-0238">DNA-binding</keyword>
<feature type="binding site" evidence="14">
    <location>
        <position position="1143"/>
    </location>
    <ligand>
        <name>[4Fe-4S] cluster</name>
        <dbReference type="ChEBI" id="CHEBI:49883"/>
    </ligand>
</feature>
<evidence type="ECO:0000256" key="1">
    <source>
        <dbReference type="ARBA" id="ARBA00022485"/>
    </source>
</evidence>
<keyword evidence="5 14" id="KW-0227">DNA damage</keyword>
<keyword evidence="8 14" id="KW-0269">Exonuclease</keyword>
<dbReference type="InterPro" id="IPR049035">
    <property type="entry name" value="ADDB_N"/>
</dbReference>
<keyword evidence="17" id="KW-1185">Reference proteome</keyword>
<sequence>MSIRFVIGRAGSGKSQRCLSEIKQQLTTAPEGAPLILLVPEQATFQDEHAIVSDPSIRGMIRAQVLSFHRLAWRVMQEEGGTARLPIDDTGKKLLLTRILHRRKDELRIFGHSAEQMGFVDRLNQLFTEMKRYCVSAEGLEAHELKRVTSLGEQGLLRDKMHDIQLVYRQFEAELAQQYLDGEDYLTLLAEQVKNSAYLRDASIWIDGFHGFTPQEFQVLGALLAVCKEVTITLCLNRELQAGDVPDELDLFHPTATTMIRLQEMVWQLGLGSAEVIQLAPEHAPRFEDSPALAFLERNFDRRIGGRVSPYSVTGDEKLSDQLVIREAVHRRAEVEGAVRDMLQLVREHGVRWREIAIMVRNMEGYQDLLNMVLTDYEIPHFFDQKRSVLHHPLVEFIRSALEVVGYNWHYDAVFRCVKTDLLLPMEAESQRTELDKLENYVLAFGIQGYRWTDGKPWTYTLRANLEQSDDLQLEQTAELQALNRSRSWVVGPLQAFSKKLDQARTVKQKVEAIYELLVQVQVPERLQTWADLATEAGNPEKAREHGQMWNGVMDMLDQLVESMGEDETSLELFTSLIETGMESMKLGLVPPAMDQLLIGSMDRTRSSGIRYAYIFGVSEGVIPAQMAEKGVLTEAERCILMDAGLPMADGSRRKLMDEQFIIYTSLSVPGKRLWLSYPLADEEGKSLLPSELIKQIRQLFPGTERPLLLAEPSLESSETEQVAYLSHPRQAISHLAVRLKHWMLGGRMSELWWETYNWYAEHPEWQPKLQAIVQALHYTNKEKGLSPATSIQLYGQHLRASVSRMEKFVACPFSHFVSHGLRLQERHVYRLDAPDIGQLFHAALNQFVRNLQQDQLDWGSLSASECMERSAVVVDELAPRLQGEILLSSSRYAYIARKLKQVVGKAAVILGEHAKHGQFQPLGLEIDFGPGKDLPSLTFELDNGCTMEIIGRIDRVDRADSEQGVLLRVIDYKSSQTALQLSEVYYGLSLQMLTYLDVVLTHAQTWLGAPAKPAGVLYFHVHNPMLQQKNALDAAAVEKELRKRYKMKGLVTADSEVAGLMDDELIQGTGNSQLIPVGIKKDGTFYATSSVATDEQWDTLRTYVRKQVKQIGTNITNGHVDIAPYRLGKKSACQHCSYTAICQIDPLFEGNDIQVFRQRAKDQIWTDLAEQASQS</sequence>
<organism evidence="16 17">
    <name type="scientific">Paenibacillus roseopurpureus</name>
    <dbReference type="NCBI Taxonomy" id="2918901"/>
    <lineage>
        <taxon>Bacteria</taxon>
        <taxon>Bacillati</taxon>
        <taxon>Bacillota</taxon>
        <taxon>Bacilli</taxon>
        <taxon>Bacillales</taxon>
        <taxon>Paenibacillaceae</taxon>
        <taxon>Paenibacillus</taxon>
    </lineage>
</organism>
<name>A0AA96RP80_9BACL</name>
<dbReference type="Proteomes" id="UP001304650">
    <property type="component" value="Chromosome"/>
</dbReference>
<dbReference type="GO" id="GO:0046872">
    <property type="term" value="F:metal ion binding"/>
    <property type="evidence" value="ECO:0007669"/>
    <property type="project" value="UniProtKB-KW"/>
</dbReference>
<evidence type="ECO:0000256" key="4">
    <source>
        <dbReference type="ARBA" id="ARBA00022741"/>
    </source>
</evidence>
<comment type="function">
    <text evidence="14">The heterodimer acts as both an ATP-dependent DNA helicase and an ATP-dependent, dual-direction single-stranded exonuclease. Recognizes the chi site generating a DNA molecule suitable for the initiation of homologous recombination. The AddB subunit has 5' -&gt; 3' nuclease activity but not helicase activity.</text>
</comment>
<evidence type="ECO:0000256" key="14">
    <source>
        <dbReference type="HAMAP-Rule" id="MF_01452"/>
    </source>
</evidence>
<evidence type="ECO:0000256" key="5">
    <source>
        <dbReference type="ARBA" id="ARBA00022763"/>
    </source>
</evidence>
<keyword evidence="7 14" id="KW-0347">Helicase</keyword>
<dbReference type="Pfam" id="PF12705">
    <property type="entry name" value="PDDEXK_1"/>
    <property type="match status" value="1"/>
</dbReference>
<keyword evidence="11 14" id="KW-0411">Iron-sulfur</keyword>
<keyword evidence="13 14" id="KW-0234">DNA repair</keyword>
<dbReference type="GO" id="GO:0005524">
    <property type="term" value="F:ATP binding"/>
    <property type="evidence" value="ECO:0007669"/>
    <property type="project" value="UniProtKB-UniRule"/>
</dbReference>
<dbReference type="SUPFAM" id="SSF52540">
    <property type="entry name" value="P-loop containing nucleoside triphosphate hydrolases"/>
    <property type="match status" value="1"/>
</dbReference>
<dbReference type="Pfam" id="PF21445">
    <property type="entry name" value="ADDB_N"/>
    <property type="match status" value="1"/>
</dbReference>
<dbReference type="Gene3D" id="3.90.320.10">
    <property type="match status" value="1"/>
</dbReference>
<evidence type="ECO:0000256" key="12">
    <source>
        <dbReference type="ARBA" id="ARBA00023125"/>
    </source>
</evidence>
<dbReference type="EC" id="3.1.-.-" evidence="14"/>
<evidence type="ECO:0000256" key="7">
    <source>
        <dbReference type="ARBA" id="ARBA00022806"/>
    </source>
</evidence>
<dbReference type="GO" id="GO:0000724">
    <property type="term" value="P:double-strand break repair via homologous recombination"/>
    <property type="evidence" value="ECO:0007669"/>
    <property type="project" value="UniProtKB-UniRule"/>
</dbReference>
<evidence type="ECO:0000313" key="16">
    <source>
        <dbReference type="EMBL" id="WNR46372.1"/>
    </source>
</evidence>
<keyword evidence="4 14" id="KW-0547">Nucleotide-binding</keyword>
<proteinExistence type="inferred from homology"/>
<feature type="binding site" evidence="14">
    <location>
        <position position="1137"/>
    </location>
    <ligand>
        <name>[4Fe-4S] cluster</name>
        <dbReference type="ChEBI" id="CHEBI:49883"/>
    </ligand>
</feature>
<evidence type="ECO:0000256" key="6">
    <source>
        <dbReference type="ARBA" id="ARBA00022801"/>
    </source>
</evidence>
<dbReference type="GO" id="GO:0004386">
    <property type="term" value="F:helicase activity"/>
    <property type="evidence" value="ECO:0007669"/>
    <property type="project" value="UniProtKB-KW"/>
</dbReference>
<keyword evidence="9 14" id="KW-0067">ATP-binding</keyword>
<dbReference type="GO" id="GO:0008409">
    <property type="term" value="F:5'-3' exonuclease activity"/>
    <property type="evidence" value="ECO:0007669"/>
    <property type="project" value="UniProtKB-UniRule"/>
</dbReference>
<dbReference type="Gene3D" id="3.40.50.300">
    <property type="entry name" value="P-loop containing nucleotide triphosphate hydrolases"/>
    <property type="match status" value="4"/>
</dbReference>
<dbReference type="KEGG" id="proo:MJB10_09840"/>
<dbReference type="GO" id="GO:0051539">
    <property type="term" value="F:4 iron, 4 sulfur cluster binding"/>
    <property type="evidence" value="ECO:0007669"/>
    <property type="project" value="UniProtKB-KW"/>
</dbReference>
<comment type="similarity">
    <text evidence="14">Belongs to the helicase family. AddB/RexB type 1 subfamily.</text>
</comment>
<dbReference type="HAMAP" id="MF_01452">
    <property type="entry name" value="AddB_type1"/>
    <property type="match status" value="1"/>
</dbReference>
<feature type="domain" description="UvrD-like helicase C-terminal" evidence="15">
    <location>
        <begin position="286"/>
        <end position="595"/>
    </location>
</feature>
<comment type="subunit">
    <text evidence="14">Heterodimer of AddA and AddB.</text>
</comment>
<feature type="binding site" evidence="14">
    <location>
        <position position="812"/>
    </location>
    <ligand>
        <name>[4Fe-4S] cluster</name>
        <dbReference type="ChEBI" id="CHEBI:49883"/>
    </ligand>
</feature>
<protein>
    <recommendedName>
        <fullName evidence="14">ATP-dependent helicase/deoxyribonuclease subunit B</fullName>
        <ecNumber evidence="14">3.1.-.-</ecNumber>
    </recommendedName>
    <alternativeName>
        <fullName evidence="14">ATP-dependent helicase/nuclease subunit AddB</fullName>
    </alternativeName>
</protein>
<evidence type="ECO:0000313" key="17">
    <source>
        <dbReference type="Proteomes" id="UP001304650"/>
    </source>
</evidence>
<dbReference type="InterPro" id="IPR014140">
    <property type="entry name" value="DNA_helicase_suAddB"/>
</dbReference>
<evidence type="ECO:0000256" key="11">
    <source>
        <dbReference type="ARBA" id="ARBA00023014"/>
    </source>
</evidence>
<evidence type="ECO:0000256" key="2">
    <source>
        <dbReference type="ARBA" id="ARBA00022722"/>
    </source>
</evidence>
<dbReference type="InterPro" id="IPR027417">
    <property type="entry name" value="P-loop_NTPase"/>
</dbReference>
<evidence type="ECO:0000256" key="8">
    <source>
        <dbReference type="ARBA" id="ARBA00022839"/>
    </source>
</evidence>
<keyword evidence="6 14" id="KW-0378">Hydrolase</keyword>
<keyword evidence="2 14" id="KW-0540">Nuclease</keyword>
<dbReference type="PANTHER" id="PTHR30591:SF1">
    <property type="entry name" value="RECBCD ENZYME SUBUNIT RECC"/>
    <property type="match status" value="1"/>
</dbReference>
<dbReference type="Gene3D" id="6.10.140.1030">
    <property type="match status" value="1"/>
</dbReference>
<dbReference type="InterPro" id="IPR011604">
    <property type="entry name" value="PDDEXK-like_dom_sf"/>
</dbReference>
<keyword evidence="10 14" id="KW-0408">Iron</keyword>
<dbReference type="EMBL" id="CP130319">
    <property type="protein sequence ID" value="WNR46372.1"/>
    <property type="molecule type" value="Genomic_DNA"/>
</dbReference>
<keyword evidence="1 14" id="KW-0004">4Fe-4S</keyword>
<reference evidence="16" key="1">
    <citation type="submission" date="2022-02" db="EMBL/GenBank/DDBJ databases">
        <title>Paenibacillus sp. MBLB1832 Whole Genome Shotgun Sequencing.</title>
        <authorList>
            <person name="Hwang C.Y."/>
            <person name="Cho E.-S."/>
            <person name="Seo M.-J."/>
        </authorList>
    </citation>
    <scope>NUCLEOTIDE SEQUENCE</scope>
    <source>
        <strain evidence="16">MBLB1832</strain>
    </source>
</reference>
<dbReference type="AlphaFoldDB" id="A0AA96RP80"/>
<evidence type="ECO:0000256" key="9">
    <source>
        <dbReference type="ARBA" id="ARBA00022840"/>
    </source>
</evidence>
<evidence type="ECO:0000256" key="3">
    <source>
        <dbReference type="ARBA" id="ARBA00022723"/>
    </source>
</evidence>
<keyword evidence="3 14" id="KW-0479">Metal-binding</keyword>